<evidence type="ECO:0000259" key="7">
    <source>
        <dbReference type="PROSITE" id="PS51900"/>
    </source>
</evidence>
<dbReference type="InterPro" id="IPR044068">
    <property type="entry name" value="CB"/>
</dbReference>
<keyword evidence="4" id="KW-0233">DNA recombination</keyword>
<dbReference type="PROSITE" id="PS51898">
    <property type="entry name" value="TYR_RECOMBINASE"/>
    <property type="match status" value="1"/>
</dbReference>
<keyword evidence="2" id="KW-0229">DNA integration</keyword>
<keyword evidence="9" id="KW-1185">Reference proteome</keyword>
<dbReference type="Pfam" id="PF00589">
    <property type="entry name" value="Phage_integrase"/>
    <property type="match status" value="1"/>
</dbReference>
<dbReference type="STRING" id="313628.LNTAR_24506"/>
<dbReference type="SUPFAM" id="SSF56349">
    <property type="entry name" value="DNA breaking-rejoining enzymes"/>
    <property type="match status" value="1"/>
</dbReference>
<gene>
    <name evidence="8" type="ORF">LNTAR_24506</name>
</gene>
<keyword evidence="3 5" id="KW-0238">DNA-binding</keyword>
<dbReference type="InterPro" id="IPR004107">
    <property type="entry name" value="Integrase_SAM-like_N"/>
</dbReference>
<evidence type="ECO:0000256" key="4">
    <source>
        <dbReference type="ARBA" id="ARBA00023172"/>
    </source>
</evidence>
<proteinExistence type="inferred from homology"/>
<dbReference type="Proteomes" id="UP000004947">
    <property type="component" value="Unassembled WGS sequence"/>
</dbReference>
<dbReference type="AlphaFoldDB" id="A6DT72"/>
<evidence type="ECO:0000256" key="1">
    <source>
        <dbReference type="ARBA" id="ARBA00008857"/>
    </source>
</evidence>
<dbReference type="InterPro" id="IPR050090">
    <property type="entry name" value="Tyrosine_recombinase_XerCD"/>
</dbReference>
<evidence type="ECO:0000259" key="6">
    <source>
        <dbReference type="PROSITE" id="PS51898"/>
    </source>
</evidence>
<evidence type="ECO:0000256" key="2">
    <source>
        <dbReference type="ARBA" id="ARBA00022908"/>
    </source>
</evidence>
<dbReference type="InterPro" id="IPR010998">
    <property type="entry name" value="Integrase_recombinase_N"/>
</dbReference>
<evidence type="ECO:0000256" key="3">
    <source>
        <dbReference type="ARBA" id="ARBA00023125"/>
    </source>
</evidence>
<dbReference type="InterPro" id="IPR002104">
    <property type="entry name" value="Integrase_catalytic"/>
</dbReference>
<dbReference type="OrthoDB" id="9798171at2"/>
<dbReference type="GO" id="GO:0015074">
    <property type="term" value="P:DNA integration"/>
    <property type="evidence" value="ECO:0007669"/>
    <property type="project" value="UniProtKB-KW"/>
</dbReference>
<comment type="similarity">
    <text evidence="1">Belongs to the 'phage' integrase family.</text>
</comment>
<organism evidence="8 9">
    <name type="scientific">Lentisphaera araneosa HTCC2155</name>
    <dbReference type="NCBI Taxonomy" id="313628"/>
    <lineage>
        <taxon>Bacteria</taxon>
        <taxon>Pseudomonadati</taxon>
        <taxon>Lentisphaerota</taxon>
        <taxon>Lentisphaeria</taxon>
        <taxon>Lentisphaerales</taxon>
        <taxon>Lentisphaeraceae</taxon>
        <taxon>Lentisphaera</taxon>
    </lineage>
</organism>
<dbReference type="RefSeq" id="WP_007281021.1">
    <property type="nucleotide sequence ID" value="NZ_ABCK01000035.1"/>
</dbReference>
<accession>A6DT72</accession>
<dbReference type="EMBL" id="ABCK01000035">
    <property type="protein sequence ID" value="EDM25145.1"/>
    <property type="molecule type" value="Genomic_DNA"/>
</dbReference>
<evidence type="ECO:0000313" key="8">
    <source>
        <dbReference type="EMBL" id="EDM25145.1"/>
    </source>
</evidence>
<name>A6DT72_9BACT</name>
<dbReference type="Gene3D" id="1.10.150.130">
    <property type="match status" value="1"/>
</dbReference>
<dbReference type="PANTHER" id="PTHR30349">
    <property type="entry name" value="PHAGE INTEGRASE-RELATED"/>
    <property type="match status" value="1"/>
</dbReference>
<feature type="domain" description="Core-binding (CB)" evidence="7">
    <location>
        <begin position="1"/>
        <end position="83"/>
    </location>
</feature>
<dbReference type="PROSITE" id="PS51900">
    <property type="entry name" value="CB"/>
    <property type="match status" value="1"/>
</dbReference>
<protein>
    <submittedName>
        <fullName evidence="8">Phage integrase</fullName>
    </submittedName>
</protein>
<dbReference type="eggNOG" id="COG4974">
    <property type="taxonomic scope" value="Bacteria"/>
</dbReference>
<dbReference type="GO" id="GO:0003677">
    <property type="term" value="F:DNA binding"/>
    <property type="evidence" value="ECO:0007669"/>
    <property type="project" value="UniProtKB-UniRule"/>
</dbReference>
<sequence>MKSKFDHFYNLMKSALFLQGKAHRTRDSYLRALRRINKMLTLELDEITEEDLKKYFLKLLRTYAVPTVKSDRCGLAFFYKYVLSREFNWGKIIRIQTVHKLPSVLTQKEIAHVLSYVKRWRHRVCLTAIYSMGLRVSEALKMRPSDICVERKILHIRNSKGCRDRLVPLPDLSLQMINDFWLSHRSPNYIFPQIRDKSNMVNIDKHMYIGAVQGAFRMAVLESGIMKRVSVHNLRHSYATHMMEKGVPIMAIQEILGHRDIKTTMIYARLTELIYENRHDQIRKLMSPLEFLNNSSNESLHISSYSLEEINSLCLQKLSINNENSHKM</sequence>
<evidence type="ECO:0000256" key="5">
    <source>
        <dbReference type="PROSITE-ProRule" id="PRU01248"/>
    </source>
</evidence>
<dbReference type="PANTHER" id="PTHR30349:SF64">
    <property type="entry name" value="PROPHAGE INTEGRASE INTD-RELATED"/>
    <property type="match status" value="1"/>
</dbReference>
<dbReference type="InterPro" id="IPR011010">
    <property type="entry name" value="DNA_brk_join_enz"/>
</dbReference>
<comment type="caution">
    <text evidence="8">The sequence shown here is derived from an EMBL/GenBank/DDBJ whole genome shotgun (WGS) entry which is preliminary data.</text>
</comment>
<reference evidence="8 9" key="1">
    <citation type="journal article" date="2010" name="J. Bacteriol.">
        <title>Genome sequence of Lentisphaera araneosa HTCC2155T, the type species of the order Lentisphaerales in the phylum Lentisphaerae.</title>
        <authorList>
            <person name="Thrash J.C."/>
            <person name="Cho J.C."/>
            <person name="Vergin K.L."/>
            <person name="Morris R.M."/>
            <person name="Giovannoni S.J."/>
        </authorList>
    </citation>
    <scope>NUCLEOTIDE SEQUENCE [LARGE SCALE GENOMIC DNA]</scope>
    <source>
        <strain evidence="8 9">HTCC2155</strain>
    </source>
</reference>
<feature type="domain" description="Tyr recombinase" evidence="6">
    <location>
        <begin position="100"/>
        <end position="280"/>
    </location>
</feature>
<dbReference type="Pfam" id="PF13495">
    <property type="entry name" value="Phage_int_SAM_4"/>
    <property type="match status" value="1"/>
</dbReference>
<dbReference type="GO" id="GO:0006310">
    <property type="term" value="P:DNA recombination"/>
    <property type="evidence" value="ECO:0007669"/>
    <property type="project" value="UniProtKB-KW"/>
</dbReference>
<evidence type="ECO:0000313" key="9">
    <source>
        <dbReference type="Proteomes" id="UP000004947"/>
    </source>
</evidence>
<dbReference type="Gene3D" id="1.10.443.10">
    <property type="entry name" value="Intergrase catalytic core"/>
    <property type="match status" value="1"/>
</dbReference>
<dbReference type="InterPro" id="IPR013762">
    <property type="entry name" value="Integrase-like_cat_sf"/>
</dbReference>